<organism evidence="21 22">
    <name type="scientific">Jatropha curcas</name>
    <name type="common">Barbados nut</name>
    <dbReference type="NCBI Taxonomy" id="180498"/>
    <lineage>
        <taxon>Eukaryota</taxon>
        <taxon>Viridiplantae</taxon>
        <taxon>Streptophyta</taxon>
        <taxon>Embryophyta</taxon>
        <taxon>Tracheophyta</taxon>
        <taxon>Spermatophyta</taxon>
        <taxon>Magnoliopsida</taxon>
        <taxon>eudicotyledons</taxon>
        <taxon>Gunneridae</taxon>
        <taxon>Pentapetalae</taxon>
        <taxon>rosids</taxon>
        <taxon>fabids</taxon>
        <taxon>Malpighiales</taxon>
        <taxon>Euphorbiaceae</taxon>
        <taxon>Crotonoideae</taxon>
        <taxon>Jatropheae</taxon>
        <taxon>Jatropha</taxon>
    </lineage>
</organism>
<feature type="disulfide bond" evidence="18">
    <location>
        <begin position="193"/>
        <end position="225"/>
    </location>
</feature>
<protein>
    <recommendedName>
        <fullName evidence="3 19">Peroxidase</fullName>
        <ecNumber evidence="3 19">1.11.1.7</ecNumber>
    </recommendedName>
</protein>
<comment type="similarity">
    <text evidence="19">Belongs to the peroxidase family. Classical plant (class III) peroxidase subfamily.</text>
</comment>
<keyword evidence="6 19" id="KW-0349">Heme</keyword>
<evidence type="ECO:0000256" key="6">
    <source>
        <dbReference type="ARBA" id="ARBA00022617"/>
    </source>
</evidence>
<evidence type="ECO:0000256" key="19">
    <source>
        <dbReference type="RuleBase" id="RU362060"/>
    </source>
</evidence>
<evidence type="ECO:0000313" key="22">
    <source>
        <dbReference type="Proteomes" id="UP000027138"/>
    </source>
</evidence>
<feature type="disulfide bond" evidence="18">
    <location>
        <begin position="67"/>
        <end position="72"/>
    </location>
</feature>
<evidence type="ECO:0000256" key="9">
    <source>
        <dbReference type="ARBA" id="ARBA00022837"/>
    </source>
</evidence>
<dbReference type="PRINTS" id="PR00461">
    <property type="entry name" value="PLPEROXIDASE"/>
</dbReference>
<dbReference type="GO" id="GO:0020037">
    <property type="term" value="F:heme binding"/>
    <property type="evidence" value="ECO:0007669"/>
    <property type="project" value="UniProtKB-UniRule"/>
</dbReference>
<dbReference type="Gene3D" id="1.10.520.10">
    <property type="match status" value="1"/>
</dbReference>
<feature type="domain" description="Plant heme peroxidase family profile" evidence="20">
    <location>
        <begin position="24"/>
        <end position="319"/>
    </location>
</feature>
<accession>A0A067L731</accession>
<dbReference type="InterPro" id="IPR000823">
    <property type="entry name" value="Peroxidase_pln"/>
</dbReference>
<feature type="disulfide bond" evidence="18">
    <location>
        <begin position="34"/>
        <end position="108"/>
    </location>
</feature>
<evidence type="ECO:0000256" key="12">
    <source>
        <dbReference type="ARBA" id="ARBA00023157"/>
    </source>
</evidence>
<comment type="function">
    <text evidence="2">Removal of H(2)O(2), oxidation of toxic reductants, biosynthesis and degradation of lignin, suberization, auxin catabolism, response to environmental stresses such as wounding, pathogen attack and oxidative stress. These functions might be dependent on each isozyme/isoform in each plant tissue.</text>
</comment>
<feature type="signal peptide" evidence="19">
    <location>
        <begin position="1"/>
        <end position="18"/>
    </location>
</feature>
<evidence type="ECO:0000256" key="5">
    <source>
        <dbReference type="ARBA" id="ARBA00022559"/>
    </source>
</evidence>
<keyword evidence="8 19" id="KW-0732">Signal</keyword>
<keyword evidence="22" id="KW-1185">Reference proteome</keyword>
<evidence type="ECO:0000256" key="7">
    <source>
        <dbReference type="ARBA" id="ARBA00022723"/>
    </source>
</evidence>
<feature type="binding site" evidence="16">
    <location>
        <position position="238"/>
    </location>
    <ligand>
        <name>Ca(2+)</name>
        <dbReference type="ChEBI" id="CHEBI:29108"/>
        <label>2</label>
    </ligand>
</feature>
<dbReference type="SUPFAM" id="SSF48113">
    <property type="entry name" value="Heme-dependent peroxidases"/>
    <property type="match status" value="1"/>
</dbReference>
<dbReference type="InterPro" id="IPR002016">
    <property type="entry name" value="Haem_peroxidase"/>
</dbReference>
<keyword evidence="7 16" id="KW-0479">Metal-binding</keyword>
<sequence length="319" mass="34634">MKALVFILLIIYSFSVFGVSEEQELQTGFYSQTCPFAESIVLNAVQEAVSVDRQVAARLLRLVFHDCFVQGCDGSILLEGGERRAKGNLGLGGFEVIQNAKQQLEGACPGVVSCADIVALAARDAIALTGGPFYEVPTGRRDGRISNVSLAENLPDVDDSIHLLKFKFKEKGLSEEDLVLLSAGGHTIGTTACFFMPKRLYNYSGNGDSDPAINPQFLPHLMAQCPLNGDVNVRLPLDWSSESTFDDHIFHNIRNGFAVVASDAQLYDDDTTRQILDSYVAVSTSSFKADFAEAMVKLGNIGVKTGLKGEIRRVCNVVN</sequence>
<feature type="active site" description="Proton acceptor" evidence="14">
    <location>
        <position position="65"/>
    </location>
</feature>
<dbReference type="InterPro" id="IPR010255">
    <property type="entry name" value="Haem_peroxidase_sf"/>
</dbReference>
<dbReference type="AlphaFoldDB" id="A0A067L731"/>
<evidence type="ECO:0000256" key="17">
    <source>
        <dbReference type="PIRSR" id="PIRSR600823-4"/>
    </source>
</evidence>
<keyword evidence="11 16" id="KW-0408">Iron</keyword>
<gene>
    <name evidence="21" type="ORF">JCGZ_25244</name>
</gene>
<dbReference type="Gene3D" id="1.10.420.10">
    <property type="entry name" value="Peroxidase, domain 2"/>
    <property type="match status" value="1"/>
</dbReference>
<name>A0A067L731_JATCU</name>
<feature type="binding site" evidence="16">
    <location>
        <position position="69"/>
    </location>
    <ligand>
        <name>Ca(2+)</name>
        <dbReference type="ChEBI" id="CHEBI:29108"/>
        <label>1</label>
    </ligand>
</feature>
<evidence type="ECO:0000256" key="4">
    <source>
        <dbReference type="ARBA" id="ARBA00022525"/>
    </source>
</evidence>
<evidence type="ECO:0000256" key="13">
    <source>
        <dbReference type="ARBA" id="ARBA00023324"/>
    </source>
</evidence>
<dbReference type="GO" id="GO:0006979">
    <property type="term" value="P:response to oxidative stress"/>
    <property type="evidence" value="ECO:0007669"/>
    <property type="project" value="UniProtKB-UniRule"/>
</dbReference>
<evidence type="ECO:0000256" key="15">
    <source>
        <dbReference type="PIRSR" id="PIRSR600823-2"/>
    </source>
</evidence>
<comment type="catalytic activity">
    <reaction evidence="1 19">
        <text>2 a phenolic donor + H2O2 = 2 a phenolic radical donor + 2 H2O</text>
        <dbReference type="Rhea" id="RHEA:56136"/>
        <dbReference type="ChEBI" id="CHEBI:15377"/>
        <dbReference type="ChEBI" id="CHEBI:16240"/>
        <dbReference type="ChEBI" id="CHEBI:139520"/>
        <dbReference type="ChEBI" id="CHEBI:139521"/>
        <dbReference type="EC" id="1.11.1.7"/>
    </reaction>
</comment>
<keyword evidence="5 19" id="KW-0575">Peroxidase</keyword>
<feature type="binding site" evidence="16">
    <location>
        <position position="187"/>
    </location>
    <ligand>
        <name>Ca(2+)</name>
        <dbReference type="ChEBI" id="CHEBI:29108"/>
        <label>2</label>
    </ligand>
</feature>
<comment type="cofactor">
    <cofactor evidence="16 19">
        <name>Ca(2+)</name>
        <dbReference type="ChEBI" id="CHEBI:29108"/>
    </cofactor>
    <text evidence="16 19">Binds 2 calcium ions per subunit.</text>
</comment>
<dbReference type="FunFam" id="1.10.520.10:FF:000008">
    <property type="entry name" value="Peroxidase"/>
    <property type="match status" value="1"/>
</dbReference>
<dbReference type="Pfam" id="PF00141">
    <property type="entry name" value="peroxidase"/>
    <property type="match status" value="1"/>
</dbReference>
<dbReference type="PRINTS" id="PR00458">
    <property type="entry name" value="PEROXIDASE"/>
</dbReference>
<evidence type="ECO:0000256" key="2">
    <source>
        <dbReference type="ARBA" id="ARBA00002322"/>
    </source>
</evidence>
<dbReference type="PANTHER" id="PTHR31235">
    <property type="entry name" value="PEROXIDASE 25-RELATED"/>
    <property type="match status" value="1"/>
</dbReference>
<feature type="binding site" evidence="16">
    <location>
        <position position="71"/>
    </location>
    <ligand>
        <name>Ca(2+)</name>
        <dbReference type="ChEBI" id="CHEBI:29108"/>
        <label>1</label>
    </ligand>
</feature>
<dbReference type="STRING" id="180498.A0A067L731"/>
<proteinExistence type="inferred from homology"/>
<keyword evidence="4 19" id="KW-0964">Secreted</keyword>
<feature type="binding site" evidence="16">
    <location>
        <position position="66"/>
    </location>
    <ligand>
        <name>Ca(2+)</name>
        <dbReference type="ChEBI" id="CHEBI:29108"/>
        <label>1</label>
    </ligand>
</feature>
<dbReference type="PROSITE" id="PS00436">
    <property type="entry name" value="PEROXIDASE_2"/>
    <property type="match status" value="1"/>
</dbReference>
<keyword evidence="13 19" id="KW-0376">Hydrogen peroxide</keyword>
<evidence type="ECO:0000256" key="18">
    <source>
        <dbReference type="PIRSR" id="PIRSR600823-5"/>
    </source>
</evidence>
<evidence type="ECO:0000256" key="3">
    <source>
        <dbReference type="ARBA" id="ARBA00012313"/>
    </source>
</evidence>
<evidence type="ECO:0000256" key="11">
    <source>
        <dbReference type="ARBA" id="ARBA00023004"/>
    </source>
</evidence>
<feature type="binding site" evidence="16">
    <location>
        <position position="75"/>
    </location>
    <ligand>
        <name>Ca(2+)</name>
        <dbReference type="ChEBI" id="CHEBI:29108"/>
        <label>1</label>
    </ligand>
</feature>
<reference evidence="21 22" key="1">
    <citation type="journal article" date="2014" name="PLoS ONE">
        <title>Global Analysis of Gene Expression Profiles in Physic Nut (Jatropha curcas L.) Seedlings Exposed to Salt Stress.</title>
        <authorList>
            <person name="Zhang L."/>
            <person name="Zhang C."/>
            <person name="Wu P."/>
            <person name="Chen Y."/>
            <person name="Li M."/>
            <person name="Jiang H."/>
            <person name="Wu G."/>
        </authorList>
    </citation>
    <scope>NUCLEOTIDE SEQUENCE [LARGE SCALE GENOMIC DNA]</scope>
    <source>
        <strain evidence="22">cv. GZQX0401</strain>
        <tissue evidence="21">Young leaves</tissue>
    </source>
</reference>
<dbReference type="GO" id="GO:0005576">
    <property type="term" value="C:extracellular region"/>
    <property type="evidence" value="ECO:0007669"/>
    <property type="project" value="UniProtKB-SubCell"/>
</dbReference>
<dbReference type="EMBL" id="KK914283">
    <property type="protein sequence ID" value="KDP43058.1"/>
    <property type="molecule type" value="Genomic_DNA"/>
</dbReference>
<dbReference type="InterPro" id="IPR033905">
    <property type="entry name" value="Secretory_peroxidase"/>
</dbReference>
<evidence type="ECO:0000259" key="20">
    <source>
        <dbReference type="PROSITE" id="PS50873"/>
    </source>
</evidence>
<feature type="disulfide bond" evidence="18">
    <location>
        <begin position="114"/>
        <end position="315"/>
    </location>
</feature>
<evidence type="ECO:0000256" key="8">
    <source>
        <dbReference type="ARBA" id="ARBA00022729"/>
    </source>
</evidence>
<comment type="cofactor">
    <cofactor evidence="16 19">
        <name>heme b</name>
        <dbReference type="ChEBI" id="CHEBI:60344"/>
    </cofactor>
    <text evidence="16 19">Binds 1 heme b (iron(II)-protoporphyrin IX) group per subunit.</text>
</comment>
<dbReference type="GO" id="GO:0046872">
    <property type="term" value="F:metal ion binding"/>
    <property type="evidence" value="ECO:0007669"/>
    <property type="project" value="UniProtKB-UniRule"/>
</dbReference>
<comment type="subcellular location">
    <subcellularLocation>
        <location evidence="19">Secreted</location>
    </subcellularLocation>
</comment>
<feature type="chain" id="PRO_5005103482" description="Peroxidase" evidence="19">
    <location>
        <begin position="19"/>
        <end position="319"/>
    </location>
</feature>
<keyword evidence="9 16" id="KW-0106">Calcium</keyword>
<dbReference type="CDD" id="cd00693">
    <property type="entry name" value="secretory_peroxidase"/>
    <property type="match status" value="1"/>
</dbReference>
<keyword evidence="10 19" id="KW-0560">Oxidoreductase</keyword>
<dbReference type="GO" id="GO:0042744">
    <property type="term" value="P:hydrogen peroxide catabolic process"/>
    <property type="evidence" value="ECO:0007669"/>
    <property type="project" value="UniProtKB-KW"/>
</dbReference>
<feature type="site" description="Transition state stabilizer" evidence="17">
    <location>
        <position position="61"/>
    </location>
</feature>
<dbReference type="GO" id="GO:0140825">
    <property type="term" value="F:lactoperoxidase activity"/>
    <property type="evidence" value="ECO:0007669"/>
    <property type="project" value="UniProtKB-EC"/>
</dbReference>
<feature type="binding site" evidence="16">
    <location>
        <position position="73"/>
    </location>
    <ligand>
        <name>Ca(2+)</name>
        <dbReference type="ChEBI" id="CHEBI:29108"/>
        <label>1</label>
    </ligand>
</feature>
<dbReference type="InterPro" id="IPR019794">
    <property type="entry name" value="Peroxidases_AS"/>
</dbReference>
<evidence type="ECO:0000256" key="10">
    <source>
        <dbReference type="ARBA" id="ARBA00023002"/>
    </source>
</evidence>
<feature type="binding site" evidence="16">
    <location>
        <position position="246"/>
    </location>
    <ligand>
        <name>Ca(2+)</name>
        <dbReference type="ChEBI" id="CHEBI:29108"/>
        <label>2</label>
    </ligand>
</feature>
<evidence type="ECO:0000313" key="21">
    <source>
        <dbReference type="EMBL" id="KDP43058.1"/>
    </source>
</evidence>
<dbReference type="FunFam" id="1.10.420.10:FF:000010">
    <property type="entry name" value="Peroxidase"/>
    <property type="match status" value="1"/>
</dbReference>
<feature type="binding site" description="axial binding residue" evidence="16">
    <location>
        <position position="186"/>
    </location>
    <ligand>
        <name>heme b</name>
        <dbReference type="ChEBI" id="CHEBI:60344"/>
    </ligand>
    <ligandPart>
        <name>Fe</name>
        <dbReference type="ChEBI" id="CHEBI:18248"/>
    </ligandPart>
</feature>
<keyword evidence="12 18" id="KW-1015">Disulfide bond</keyword>
<feature type="binding site" evidence="15">
    <location>
        <position position="155"/>
    </location>
    <ligand>
        <name>substrate</name>
    </ligand>
</feature>
<dbReference type="PROSITE" id="PS50873">
    <property type="entry name" value="PEROXIDASE_4"/>
    <property type="match status" value="1"/>
</dbReference>
<evidence type="ECO:0000256" key="1">
    <source>
        <dbReference type="ARBA" id="ARBA00000189"/>
    </source>
</evidence>
<dbReference type="OrthoDB" id="2113341at2759"/>
<evidence type="ECO:0000256" key="16">
    <source>
        <dbReference type="PIRSR" id="PIRSR600823-3"/>
    </source>
</evidence>
<evidence type="ECO:0000256" key="14">
    <source>
        <dbReference type="PIRSR" id="PIRSR600823-1"/>
    </source>
</evidence>
<dbReference type="Proteomes" id="UP000027138">
    <property type="component" value="Unassembled WGS sequence"/>
</dbReference>
<feature type="binding site" evidence="16">
    <location>
        <position position="82"/>
    </location>
    <ligand>
        <name>Ca(2+)</name>
        <dbReference type="ChEBI" id="CHEBI:29108"/>
        <label>1</label>
    </ligand>
</feature>
<dbReference type="EC" id="1.11.1.7" evidence="3 19"/>